<dbReference type="STRING" id="1679170.AC625_17765"/>
<dbReference type="NCBIfam" id="NF002035">
    <property type="entry name" value="PRK00865.1-3"/>
    <property type="match status" value="1"/>
</dbReference>
<dbReference type="GO" id="GO:0042802">
    <property type="term" value="F:identical protein binding"/>
    <property type="evidence" value="ECO:0007669"/>
    <property type="project" value="UniProtKB-ARBA"/>
</dbReference>
<comment type="similarity">
    <text evidence="8">Belongs to the aspartate/glutamate racemases family.</text>
</comment>
<dbReference type="FunFam" id="3.40.50.1860:FF:000002">
    <property type="entry name" value="Glutamate racemase"/>
    <property type="match status" value="1"/>
</dbReference>
<proteinExistence type="inferred from homology"/>
<dbReference type="GO" id="GO:0071555">
    <property type="term" value="P:cell wall organization"/>
    <property type="evidence" value="ECO:0007669"/>
    <property type="project" value="UniProtKB-KW"/>
</dbReference>
<protein>
    <recommendedName>
        <fullName evidence="7 8">Glutamate racemase</fullName>
        <ecNumber evidence="2 8">5.1.1.3</ecNumber>
    </recommendedName>
</protein>
<dbReference type="InterPro" id="IPR033134">
    <property type="entry name" value="Asp/Glu_racemase_AS_2"/>
</dbReference>
<comment type="catalytic activity">
    <reaction evidence="1 8">
        <text>L-glutamate = D-glutamate</text>
        <dbReference type="Rhea" id="RHEA:12813"/>
        <dbReference type="ChEBI" id="CHEBI:29985"/>
        <dbReference type="ChEBI" id="CHEBI:29986"/>
        <dbReference type="EC" id="5.1.1.3"/>
    </reaction>
</comment>
<feature type="active site" description="Proton donor/acceptor" evidence="8">
    <location>
        <position position="183"/>
    </location>
</feature>
<dbReference type="RefSeq" id="WP_049682504.1">
    <property type="nucleotide sequence ID" value="NZ_LFZW01000001.1"/>
</dbReference>
<dbReference type="Pfam" id="PF01177">
    <property type="entry name" value="Asp_Glu_race"/>
    <property type="match status" value="1"/>
</dbReference>
<evidence type="ECO:0000256" key="6">
    <source>
        <dbReference type="ARBA" id="ARBA00023316"/>
    </source>
</evidence>
<dbReference type="InterPro" id="IPR001920">
    <property type="entry name" value="Asp/Glu_race"/>
</dbReference>
<evidence type="ECO:0000256" key="1">
    <source>
        <dbReference type="ARBA" id="ARBA00001602"/>
    </source>
</evidence>
<dbReference type="GO" id="GO:0008881">
    <property type="term" value="F:glutamate racemase activity"/>
    <property type="evidence" value="ECO:0007669"/>
    <property type="project" value="UniProtKB-UniRule"/>
</dbReference>
<feature type="binding site" evidence="8">
    <location>
        <begin position="41"/>
        <end position="42"/>
    </location>
    <ligand>
        <name>substrate</name>
    </ligand>
</feature>
<keyword evidence="10" id="KW-1185">Reference proteome</keyword>
<keyword evidence="4 8" id="KW-0573">Peptidoglycan synthesis</keyword>
<name>A0A0K9GWT4_9BACI</name>
<reference evidence="10" key="1">
    <citation type="submission" date="2015-07" db="EMBL/GenBank/DDBJ databases">
        <title>Genome sequencing project for genomic taxonomy and phylogenomics of Bacillus-like bacteria.</title>
        <authorList>
            <person name="Liu B."/>
            <person name="Wang J."/>
            <person name="Zhu Y."/>
            <person name="Liu G."/>
            <person name="Chen Q."/>
            <person name="Chen Z."/>
            <person name="Lan J."/>
            <person name="Che J."/>
            <person name="Ge C."/>
            <person name="Shi H."/>
            <person name="Pan Z."/>
            <person name="Liu X."/>
        </authorList>
    </citation>
    <scope>NUCLEOTIDE SEQUENCE [LARGE SCALE GENOMIC DNA]</scope>
    <source>
        <strain evidence="10">FJAT-27997</strain>
    </source>
</reference>
<dbReference type="PANTHER" id="PTHR21198">
    <property type="entry name" value="GLUTAMATE RACEMASE"/>
    <property type="match status" value="1"/>
</dbReference>
<evidence type="ECO:0000256" key="8">
    <source>
        <dbReference type="HAMAP-Rule" id="MF_00258"/>
    </source>
</evidence>
<keyword evidence="3 8" id="KW-0133">Cell shape</keyword>
<dbReference type="GO" id="GO:0008360">
    <property type="term" value="P:regulation of cell shape"/>
    <property type="evidence" value="ECO:0007669"/>
    <property type="project" value="UniProtKB-KW"/>
</dbReference>
<dbReference type="PATRIC" id="fig|1679170.3.peg.4032"/>
<keyword evidence="5 8" id="KW-0413">Isomerase</keyword>
<dbReference type="InterPro" id="IPR004391">
    <property type="entry name" value="Glu_race"/>
</dbReference>
<dbReference type="EMBL" id="LFZW01000001">
    <property type="protein sequence ID" value="KMY51154.1"/>
    <property type="molecule type" value="Genomic_DNA"/>
</dbReference>
<dbReference type="SUPFAM" id="SSF53681">
    <property type="entry name" value="Aspartate/glutamate racemase"/>
    <property type="match status" value="2"/>
</dbReference>
<evidence type="ECO:0000256" key="2">
    <source>
        <dbReference type="ARBA" id="ARBA00013090"/>
    </source>
</evidence>
<comment type="function">
    <text evidence="8">Provides the (R)-glutamate required for cell wall biosynthesis.</text>
</comment>
<feature type="binding site" evidence="8">
    <location>
        <begin position="184"/>
        <end position="185"/>
    </location>
    <ligand>
        <name>substrate</name>
    </ligand>
</feature>
<sequence length="265" mass="29082">MKRPIGIMDSGVGGLTVAKEVMRQLPNENIVYIGDTARCPYGPRPMEDVKTFTWQMTRYLLKYDMKMLIIACNTATAAALEEISSELPIPVLGVIYPGARAALKVSLNLHIGIIGTNGTVTSKAYDQALAMINNRVKVDSLACPKFVPIVESGAFHGPIVRKVIAETLQPLKKTNIDTLVLGCTHYPLLGPEISRFMGRNIKVISSGEETAREASVILQHDNLLNISKEAPKHQFFVTGSKEIFQSIAYNWIGEKIGTVQTVKID</sequence>
<dbReference type="Gene3D" id="3.40.50.1860">
    <property type="match status" value="2"/>
</dbReference>
<dbReference type="OrthoDB" id="9801055at2"/>
<comment type="pathway">
    <text evidence="8">Cell wall biogenesis; peptidoglycan biosynthesis.</text>
</comment>
<dbReference type="AlphaFoldDB" id="A0A0K9GWT4"/>
<evidence type="ECO:0000256" key="5">
    <source>
        <dbReference type="ARBA" id="ARBA00023235"/>
    </source>
</evidence>
<dbReference type="PANTHER" id="PTHR21198:SF2">
    <property type="entry name" value="GLUTAMATE RACEMASE"/>
    <property type="match status" value="1"/>
</dbReference>
<dbReference type="HAMAP" id="MF_00258">
    <property type="entry name" value="Glu_racemase"/>
    <property type="match status" value="1"/>
</dbReference>
<dbReference type="NCBIfam" id="TIGR00067">
    <property type="entry name" value="glut_race"/>
    <property type="match status" value="1"/>
</dbReference>
<comment type="caution">
    <text evidence="9">The sequence shown here is derived from an EMBL/GenBank/DDBJ whole genome shotgun (WGS) entry which is preliminary data.</text>
</comment>
<evidence type="ECO:0000256" key="7">
    <source>
        <dbReference type="ARBA" id="ARBA00070053"/>
    </source>
</evidence>
<feature type="binding site" evidence="8">
    <location>
        <begin position="73"/>
        <end position="74"/>
    </location>
    <ligand>
        <name>substrate</name>
    </ligand>
</feature>
<dbReference type="InterPro" id="IPR018187">
    <property type="entry name" value="Asp/Glu_racemase_AS_1"/>
</dbReference>
<accession>A0A0K9GWT4</accession>
<evidence type="ECO:0000313" key="10">
    <source>
        <dbReference type="Proteomes" id="UP000037146"/>
    </source>
</evidence>
<feature type="binding site" evidence="8">
    <location>
        <begin position="9"/>
        <end position="10"/>
    </location>
    <ligand>
        <name>substrate</name>
    </ligand>
</feature>
<evidence type="ECO:0000313" key="9">
    <source>
        <dbReference type="EMBL" id="KMY51154.1"/>
    </source>
</evidence>
<organism evidence="9 10">
    <name type="scientific">Peribacillus loiseleuriae</name>
    <dbReference type="NCBI Taxonomy" id="1679170"/>
    <lineage>
        <taxon>Bacteria</taxon>
        <taxon>Bacillati</taxon>
        <taxon>Bacillota</taxon>
        <taxon>Bacilli</taxon>
        <taxon>Bacillales</taxon>
        <taxon>Bacillaceae</taxon>
        <taxon>Peribacillus</taxon>
    </lineage>
</organism>
<dbReference type="UniPathway" id="UPA00219"/>
<dbReference type="Proteomes" id="UP000037146">
    <property type="component" value="Unassembled WGS sequence"/>
</dbReference>
<dbReference type="GO" id="GO:0009252">
    <property type="term" value="P:peptidoglycan biosynthetic process"/>
    <property type="evidence" value="ECO:0007669"/>
    <property type="project" value="UniProtKB-UniRule"/>
</dbReference>
<dbReference type="InterPro" id="IPR015942">
    <property type="entry name" value="Asp/Glu/hydantoin_racemase"/>
</dbReference>
<feature type="active site" description="Proton donor/acceptor" evidence="8">
    <location>
        <position position="72"/>
    </location>
</feature>
<evidence type="ECO:0000256" key="4">
    <source>
        <dbReference type="ARBA" id="ARBA00022984"/>
    </source>
</evidence>
<keyword evidence="6 8" id="KW-0961">Cell wall biogenesis/degradation</keyword>
<dbReference type="EC" id="5.1.1.3" evidence="2 8"/>
<dbReference type="PROSITE" id="PS00924">
    <property type="entry name" value="ASP_GLU_RACEMASE_2"/>
    <property type="match status" value="1"/>
</dbReference>
<evidence type="ECO:0000256" key="3">
    <source>
        <dbReference type="ARBA" id="ARBA00022960"/>
    </source>
</evidence>
<dbReference type="PROSITE" id="PS00923">
    <property type="entry name" value="ASP_GLU_RACEMASE_1"/>
    <property type="match status" value="1"/>
</dbReference>
<gene>
    <name evidence="8" type="primary">murI</name>
    <name evidence="9" type="ORF">AC625_17765</name>
</gene>